<proteinExistence type="predicted"/>
<evidence type="ECO:0000313" key="2">
    <source>
        <dbReference type="Proteomes" id="UP000054408"/>
    </source>
</evidence>
<dbReference type="Proteomes" id="UP000054408">
    <property type="component" value="Unassembled WGS sequence"/>
</dbReference>
<sequence>MWTIWSLRASNPCTTCNNVTRQCVNPDPLCGSFCGGFDGACVVDNEPGAPCAAVPGTSITCCACHSDWAKGCVPGSSPPPPPPPALPVCGTICSSSGECEASETCPSCVAYHCAHNASCGQVCISSGECASNPPSCRHCVYNQCSEGLACGASCASSQQCKDSCPVCGHIATCVSSEAWRATVDAATASGTLAELHAARAAALAAAAAGTP</sequence>
<name>A0A0L0D1J0_THETB</name>
<dbReference type="RefSeq" id="XP_013760521.1">
    <property type="nucleotide sequence ID" value="XM_013905067.1"/>
</dbReference>
<dbReference type="AlphaFoldDB" id="A0A0L0D1J0"/>
<organism evidence="1 2">
    <name type="scientific">Thecamonas trahens ATCC 50062</name>
    <dbReference type="NCBI Taxonomy" id="461836"/>
    <lineage>
        <taxon>Eukaryota</taxon>
        <taxon>Apusozoa</taxon>
        <taxon>Apusomonadida</taxon>
        <taxon>Apusomonadidae</taxon>
        <taxon>Thecamonas</taxon>
    </lineage>
</organism>
<keyword evidence="2" id="KW-1185">Reference proteome</keyword>
<dbReference type="EMBL" id="GL349442">
    <property type="protein sequence ID" value="KNC46224.1"/>
    <property type="molecule type" value="Genomic_DNA"/>
</dbReference>
<dbReference type="GeneID" id="25562334"/>
<accession>A0A0L0D1J0</accession>
<gene>
    <name evidence="1" type="ORF">AMSG_02675</name>
</gene>
<evidence type="ECO:0000313" key="1">
    <source>
        <dbReference type="EMBL" id="KNC46224.1"/>
    </source>
</evidence>
<reference evidence="1 2" key="1">
    <citation type="submission" date="2010-05" db="EMBL/GenBank/DDBJ databases">
        <title>The Genome Sequence of Thecamonas trahens ATCC 50062.</title>
        <authorList>
            <consortium name="The Broad Institute Genome Sequencing Platform"/>
            <person name="Russ C."/>
            <person name="Cuomo C."/>
            <person name="Shea T."/>
            <person name="Young S.K."/>
            <person name="Zeng Q."/>
            <person name="Koehrsen M."/>
            <person name="Haas B."/>
            <person name="Borodovsky M."/>
            <person name="Guigo R."/>
            <person name="Alvarado L."/>
            <person name="Berlin A."/>
            <person name="Bochicchio J."/>
            <person name="Borenstein D."/>
            <person name="Chapman S."/>
            <person name="Chen Z."/>
            <person name="Freedman E."/>
            <person name="Gellesch M."/>
            <person name="Goldberg J."/>
            <person name="Griggs A."/>
            <person name="Gujja S."/>
            <person name="Heilman E."/>
            <person name="Heiman D."/>
            <person name="Hepburn T."/>
            <person name="Howarth C."/>
            <person name="Jen D."/>
            <person name="Larson L."/>
            <person name="Mehta T."/>
            <person name="Park D."/>
            <person name="Pearson M."/>
            <person name="Roberts A."/>
            <person name="Saif S."/>
            <person name="Shenoy N."/>
            <person name="Sisk P."/>
            <person name="Stolte C."/>
            <person name="Sykes S."/>
            <person name="Thomson T."/>
            <person name="Walk T."/>
            <person name="White J."/>
            <person name="Yandava C."/>
            <person name="Burger G."/>
            <person name="Gray M.W."/>
            <person name="Holland P.W.H."/>
            <person name="King N."/>
            <person name="Lang F.B.F."/>
            <person name="Roger A.J."/>
            <person name="Ruiz-Trillo I."/>
            <person name="Lander E."/>
            <person name="Nusbaum C."/>
        </authorList>
    </citation>
    <scope>NUCLEOTIDE SEQUENCE [LARGE SCALE GENOMIC DNA]</scope>
    <source>
        <strain evidence="1 2">ATCC 50062</strain>
    </source>
</reference>
<protein>
    <submittedName>
        <fullName evidence="1">Uncharacterized protein</fullName>
    </submittedName>
</protein>